<keyword evidence="6" id="KW-1185">Reference proteome</keyword>
<evidence type="ECO:0000259" key="4">
    <source>
        <dbReference type="PROSITE" id="PS50995"/>
    </source>
</evidence>
<protein>
    <submittedName>
        <fullName evidence="5">Transcriptional regulator</fullName>
    </submittedName>
</protein>
<organism evidence="5 6">
    <name type="scientific">Desulfocapsa sulfexigens (strain DSM 10523 / SB164P1)</name>
    <dbReference type="NCBI Taxonomy" id="1167006"/>
    <lineage>
        <taxon>Bacteria</taxon>
        <taxon>Pseudomonadati</taxon>
        <taxon>Thermodesulfobacteriota</taxon>
        <taxon>Desulfobulbia</taxon>
        <taxon>Desulfobulbales</taxon>
        <taxon>Desulfocapsaceae</taxon>
        <taxon>Desulfocapsa</taxon>
    </lineage>
</organism>
<dbReference type="KEGG" id="dsf:UWK_01274"/>
<evidence type="ECO:0000313" key="6">
    <source>
        <dbReference type="Proteomes" id="UP000011721"/>
    </source>
</evidence>
<dbReference type="InterPro" id="IPR011991">
    <property type="entry name" value="ArsR-like_HTH"/>
</dbReference>
<dbReference type="PANTHER" id="PTHR42756">
    <property type="entry name" value="TRANSCRIPTIONAL REGULATOR, MARR"/>
    <property type="match status" value="1"/>
</dbReference>
<keyword evidence="3" id="KW-0804">Transcription</keyword>
<gene>
    <name evidence="5" type="ordered locus">UWK_01274</name>
</gene>
<dbReference type="SMART" id="SM00347">
    <property type="entry name" value="HTH_MARR"/>
    <property type="match status" value="1"/>
</dbReference>
<dbReference type="PROSITE" id="PS50995">
    <property type="entry name" value="HTH_MARR_2"/>
    <property type="match status" value="1"/>
</dbReference>
<dbReference type="Proteomes" id="UP000011721">
    <property type="component" value="Chromosome"/>
</dbReference>
<evidence type="ECO:0000313" key="5">
    <source>
        <dbReference type="EMBL" id="AGF77837.1"/>
    </source>
</evidence>
<dbReference type="OrthoDB" id="195851at2"/>
<evidence type="ECO:0000256" key="2">
    <source>
        <dbReference type="ARBA" id="ARBA00023125"/>
    </source>
</evidence>
<dbReference type="EMBL" id="CP003985">
    <property type="protein sequence ID" value="AGF77837.1"/>
    <property type="molecule type" value="Genomic_DNA"/>
</dbReference>
<sequence length="150" mass="16844">MADSNTIHLELSNIPAQCVAYNFQKTARVITSFYRRTIAPSGLKGNQFPLLLAIKLSQPISITELAKTLDLDRTTLSRNLKILEKNSYVSLEQSNDHRIRNVQLSGEGEVILNLALPLWQQAQNTIVEKIGKDQWSNLLSSFHDLASIVK</sequence>
<proteinExistence type="predicted"/>
<evidence type="ECO:0000256" key="3">
    <source>
        <dbReference type="ARBA" id="ARBA00023163"/>
    </source>
</evidence>
<dbReference type="GO" id="GO:0003677">
    <property type="term" value="F:DNA binding"/>
    <property type="evidence" value="ECO:0007669"/>
    <property type="project" value="UniProtKB-KW"/>
</dbReference>
<dbReference type="GO" id="GO:0003700">
    <property type="term" value="F:DNA-binding transcription factor activity"/>
    <property type="evidence" value="ECO:0007669"/>
    <property type="project" value="InterPro"/>
</dbReference>
<dbReference type="eggNOG" id="COG1846">
    <property type="taxonomic scope" value="Bacteria"/>
</dbReference>
<name>M1P830_DESSD</name>
<dbReference type="RefSeq" id="WP_015403529.1">
    <property type="nucleotide sequence ID" value="NC_020304.1"/>
</dbReference>
<dbReference type="CDD" id="cd00090">
    <property type="entry name" value="HTH_ARSR"/>
    <property type="match status" value="1"/>
</dbReference>
<feature type="domain" description="HTH marR-type" evidence="4">
    <location>
        <begin position="16"/>
        <end position="147"/>
    </location>
</feature>
<keyword evidence="2" id="KW-0238">DNA-binding</keyword>
<reference evidence="6" key="1">
    <citation type="journal article" date="2013" name="Stand. Genomic Sci.">
        <title>Complete genome sequence of Desulfocapsa sulfexigens, a marine deltaproteobacterium specialized in disproportionating inorganic sulfur compounds.</title>
        <authorList>
            <person name="Finster K.W."/>
            <person name="Kjeldsen K.U."/>
            <person name="Kube M."/>
            <person name="Reinhardt R."/>
            <person name="Mussmann M."/>
            <person name="Amann R."/>
            <person name="Schreiber L."/>
        </authorList>
    </citation>
    <scope>NUCLEOTIDE SEQUENCE [LARGE SCALE GENOMIC DNA]</scope>
    <source>
        <strain evidence="6">DSM 10523 / SB164P1</strain>
    </source>
</reference>
<keyword evidence="1" id="KW-0805">Transcription regulation</keyword>
<dbReference type="Gene3D" id="1.10.10.10">
    <property type="entry name" value="Winged helix-like DNA-binding domain superfamily/Winged helix DNA-binding domain"/>
    <property type="match status" value="1"/>
</dbReference>
<dbReference type="SUPFAM" id="SSF46785">
    <property type="entry name" value="Winged helix' DNA-binding domain"/>
    <property type="match status" value="1"/>
</dbReference>
<dbReference type="STRING" id="1167006.UWK_01274"/>
<dbReference type="InterPro" id="IPR036388">
    <property type="entry name" value="WH-like_DNA-bd_sf"/>
</dbReference>
<dbReference type="Pfam" id="PF12802">
    <property type="entry name" value="MarR_2"/>
    <property type="match status" value="1"/>
</dbReference>
<evidence type="ECO:0000256" key="1">
    <source>
        <dbReference type="ARBA" id="ARBA00023015"/>
    </source>
</evidence>
<dbReference type="HOGENOM" id="CLU_083287_35_2_7"/>
<dbReference type="AlphaFoldDB" id="M1P830"/>
<dbReference type="InterPro" id="IPR000835">
    <property type="entry name" value="HTH_MarR-typ"/>
</dbReference>
<accession>M1P830</accession>
<dbReference type="PANTHER" id="PTHR42756:SF1">
    <property type="entry name" value="TRANSCRIPTIONAL REPRESSOR OF EMRAB OPERON"/>
    <property type="match status" value="1"/>
</dbReference>
<dbReference type="InterPro" id="IPR036390">
    <property type="entry name" value="WH_DNA-bd_sf"/>
</dbReference>
<dbReference type="PRINTS" id="PR00598">
    <property type="entry name" value="HTHMARR"/>
</dbReference>